<keyword evidence="4" id="KW-0472">Membrane</keyword>
<evidence type="ECO:0000256" key="2">
    <source>
        <dbReference type="ARBA" id="ARBA00022448"/>
    </source>
</evidence>
<evidence type="ECO:0000256" key="1">
    <source>
        <dbReference type="ARBA" id="ARBA00010394"/>
    </source>
</evidence>
<dbReference type="InterPro" id="IPR011989">
    <property type="entry name" value="ARM-like"/>
</dbReference>
<sequence>MCRFRYRWFRSSVLISPVPGVDSPLRTPFILEYGVIPRFDEFLERKDSPNLQTEAVLALLGITSIALLFTNLLIEHGLVEILLKLLDSLSCDVREEAVKQLGHVAESTKGRDLVHRHEAVRPLLDKVLRPLLDKVLCPLLEELDENAKLDKLNENVKLH</sequence>
<dbReference type="KEGG" id="nta:107788204"/>
<evidence type="ECO:0000256" key="3">
    <source>
        <dbReference type="ARBA" id="ARBA00022927"/>
    </source>
</evidence>
<dbReference type="SMR" id="A0A1S3ZLW4"/>
<proteinExistence type="inferred from homology"/>
<gene>
    <name evidence="5" type="primary">LOC107788204</name>
</gene>
<dbReference type="PANTHER" id="PTHR23316">
    <property type="entry name" value="IMPORTIN ALPHA"/>
    <property type="match status" value="1"/>
</dbReference>
<dbReference type="InterPro" id="IPR016024">
    <property type="entry name" value="ARM-type_fold"/>
</dbReference>
<evidence type="ECO:0000256" key="4">
    <source>
        <dbReference type="SAM" id="Phobius"/>
    </source>
</evidence>
<dbReference type="GO" id="GO:0015031">
    <property type="term" value="P:protein transport"/>
    <property type="evidence" value="ECO:0007669"/>
    <property type="project" value="UniProtKB-KW"/>
</dbReference>
<comment type="similarity">
    <text evidence="1">Belongs to the importin alpha family.</text>
</comment>
<accession>A0A1S3ZLW4</accession>
<dbReference type="PaxDb" id="4097-A0A1S3ZLW4"/>
<dbReference type="SUPFAM" id="SSF48371">
    <property type="entry name" value="ARM repeat"/>
    <property type="match status" value="1"/>
</dbReference>
<dbReference type="STRING" id="4097.A0A1S3ZLW4"/>
<keyword evidence="4" id="KW-1133">Transmembrane helix</keyword>
<keyword evidence="2" id="KW-0813">Transport</keyword>
<feature type="transmembrane region" description="Helical" evidence="4">
    <location>
        <begin position="55"/>
        <end position="74"/>
    </location>
</feature>
<dbReference type="RefSeq" id="XP_016465366.1">
    <property type="nucleotide sequence ID" value="XM_016609880.1"/>
</dbReference>
<protein>
    <submittedName>
        <fullName evidence="5">Importin subunit alpha-1a-like</fullName>
    </submittedName>
</protein>
<organism evidence="5">
    <name type="scientific">Nicotiana tabacum</name>
    <name type="common">Common tobacco</name>
    <dbReference type="NCBI Taxonomy" id="4097"/>
    <lineage>
        <taxon>Eukaryota</taxon>
        <taxon>Viridiplantae</taxon>
        <taxon>Streptophyta</taxon>
        <taxon>Embryophyta</taxon>
        <taxon>Tracheophyta</taxon>
        <taxon>Spermatophyta</taxon>
        <taxon>Magnoliopsida</taxon>
        <taxon>eudicotyledons</taxon>
        <taxon>Gunneridae</taxon>
        <taxon>Pentapetalae</taxon>
        <taxon>asterids</taxon>
        <taxon>lamiids</taxon>
        <taxon>Solanales</taxon>
        <taxon>Solanaceae</taxon>
        <taxon>Nicotianoideae</taxon>
        <taxon>Nicotianeae</taxon>
        <taxon>Nicotiana</taxon>
    </lineage>
</organism>
<keyword evidence="4" id="KW-0812">Transmembrane</keyword>
<dbReference type="AlphaFoldDB" id="A0A1S3ZLW4"/>
<evidence type="ECO:0000313" key="5">
    <source>
        <dbReference type="RefSeq" id="XP_016465366.1"/>
    </source>
</evidence>
<dbReference type="OrthoDB" id="10546307at2759"/>
<reference evidence="5" key="1">
    <citation type="submission" date="2025-08" db="UniProtKB">
        <authorList>
            <consortium name="RefSeq"/>
        </authorList>
    </citation>
    <scope>IDENTIFICATION</scope>
</reference>
<dbReference type="Gene3D" id="1.25.10.10">
    <property type="entry name" value="Leucine-rich Repeat Variant"/>
    <property type="match status" value="1"/>
</dbReference>
<keyword evidence="3" id="KW-0653">Protein transport</keyword>
<name>A0A1S3ZLW4_TOBAC</name>